<organism evidence="1 2">
    <name type="scientific">Comamonas testosteroni</name>
    <name type="common">Pseudomonas testosteroni</name>
    <dbReference type="NCBI Taxonomy" id="285"/>
    <lineage>
        <taxon>Bacteria</taxon>
        <taxon>Pseudomonadati</taxon>
        <taxon>Pseudomonadota</taxon>
        <taxon>Betaproteobacteria</taxon>
        <taxon>Burkholderiales</taxon>
        <taxon>Comamonadaceae</taxon>
        <taxon>Comamonas</taxon>
    </lineage>
</organism>
<dbReference type="RefSeq" id="WP_034367799.1">
    <property type="nucleotide sequence ID" value="NZ_AWOR01000037.1"/>
</dbReference>
<dbReference type="Proteomes" id="UP000029553">
    <property type="component" value="Unassembled WGS sequence"/>
</dbReference>
<proteinExistence type="predicted"/>
<protein>
    <submittedName>
        <fullName evidence="1">Uncharacterized protein</fullName>
    </submittedName>
</protein>
<sequence>MGQAKAKNSGRSVLTEAMRANMLGNDPFNIAYKFLYEQVEQVYTSKGGFPNTLIGMHFDNGLLDRLYPTVIRRLEDVPGLRHAMLQYSPMVAHVFEAWTAPPDRPDLSPSQHPERKDCVTFMLHTSDLCAVARCIVNPAMRTIQHDELFYPDKVGGRLGRDLPNMIHH</sequence>
<dbReference type="AlphaFoldDB" id="A0A096FME0"/>
<evidence type="ECO:0000313" key="2">
    <source>
        <dbReference type="Proteomes" id="UP000029553"/>
    </source>
</evidence>
<accession>A0A096FME0</accession>
<name>A0A096FME0_COMTE</name>
<comment type="caution">
    <text evidence="1">The sequence shown here is derived from an EMBL/GenBank/DDBJ whole genome shotgun (WGS) entry which is preliminary data.</text>
</comment>
<reference evidence="1 2" key="1">
    <citation type="submission" date="2013-09" db="EMBL/GenBank/DDBJ databases">
        <title>High correlation between genotypes and phenotypes of environmental bacteria Comamonas testosteroni strains.</title>
        <authorList>
            <person name="Liu L."/>
            <person name="Zhu W."/>
            <person name="Xia X."/>
            <person name="Xu B."/>
            <person name="Luo M."/>
            <person name="Wang G."/>
        </authorList>
    </citation>
    <scope>NUCLEOTIDE SEQUENCE [LARGE SCALE GENOMIC DNA]</scope>
    <source>
        <strain evidence="1 2">JL40</strain>
    </source>
</reference>
<dbReference type="EMBL" id="AWOR01000037">
    <property type="protein sequence ID" value="KGH30938.1"/>
    <property type="molecule type" value="Genomic_DNA"/>
</dbReference>
<evidence type="ECO:0000313" key="1">
    <source>
        <dbReference type="EMBL" id="KGH30938.1"/>
    </source>
</evidence>
<gene>
    <name evidence="1" type="ORF">P353_08740</name>
</gene>